<evidence type="ECO:0000256" key="4">
    <source>
        <dbReference type="ARBA" id="ARBA00023136"/>
    </source>
</evidence>
<organism evidence="7 8">
    <name type="scientific">Helcobacillus massiliensis</name>
    <dbReference type="NCBI Taxonomy" id="521392"/>
    <lineage>
        <taxon>Bacteria</taxon>
        <taxon>Bacillati</taxon>
        <taxon>Actinomycetota</taxon>
        <taxon>Actinomycetes</taxon>
        <taxon>Micrococcales</taxon>
        <taxon>Dermabacteraceae</taxon>
        <taxon>Helcobacillus</taxon>
    </lineage>
</organism>
<dbReference type="PROSITE" id="PS50850">
    <property type="entry name" value="MFS"/>
    <property type="match status" value="1"/>
</dbReference>
<feature type="transmembrane region" description="Helical" evidence="5">
    <location>
        <begin position="369"/>
        <end position="389"/>
    </location>
</feature>
<evidence type="ECO:0000256" key="3">
    <source>
        <dbReference type="ARBA" id="ARBA00022989"/>
    </source>
</evidence>
<accession>A0A839QR73</accession>
<dbReference type="RefSeq" id="WP_259922854.1">
    <property type="nucleotide sequence ID" value="NZ_CBCSFZ010000007.1"/>
</dbReference>
<keyword evidence="8" id="KW-1185">Reference proteome</keyword>
<dbReference type="InterPro" id="IPR011701">
    <property type="entry name" value="MFS"/>
</dbReference>
<reference evidence="7 8" key="1">
    <citation type="submission" date="2020-08" db="EMBL/GenBank/DDBJ databases">
        <title>Sequencing the genomes of 1000 actinobacteria strains.</title>
        <authorList>
            <person name="Klenk H.-P."/>
        </authorList>
    </citation>
    <scope>NUCLEOTIDE SEQUENCE [LARGE SCALE GENOMIC DNA]</scope>
    <source>
        <strain evidence="7 8">DSM 23040</strain>
    </source>
</reference>
<evidence type="ECO:0000256" key="5">
    <source>
        <dbReference type="SAM" id="Phobius"/>
    </source>
</evidence>
<evidence type="ECO:0000256" key="2">
    <source>
        <dbReference type="ARBA" id="ARBA00022692"/>
    </source>
</evidence>
<feature type="transmembrane region" description="Helical" evidence="5">
    <location>
        <begin position="443"/>
        <end position="464"/>
    </location>
</feature>
<feature type="transmembrane region" description="Helical" evidence="5">
    <location>
        <begin position="410"/>
        <end position="431"/>
    </location>
</feature>
<dbReference type="InterPro" id="IPR036259">
    <property type="entry name" value="MFS_trans_sf"/>
</dbReference>
<dbReference type="PROSITE" id="PS00217">
    <property type="entry name" value="SUGAR_TRANSPORT_2"/>
    <property type="match status" value="1"/>
</dbReference>
<dbReference type="AlphaFoldDB" id="A0A839QR73"/>
<feature type="transmembrane region" description="Helical" evidence="5">
    <location>
        <begin position="280"/>
        <end position="303"/>
    </location>
</feature>
<feature type="transmembrane region" description="Helical" evidence="5">
    <location>
        <begin position="177"/>
        <end position="197"/>
    </location>
</feature>
<dbReference type="Gene3D" id="1.20.1720.10">
    <property type="entry name" value="Multidrug resistance protein D"/>
    <property type="match status" value="1"/>
</dbReference>
<feature type="transmembrane region" description="Helical" evidence="5">
    <location>
        <begin position="209"/>
        <end position="229"/>
    </location>
</feature>
<dbReference type="PRINTS" id="PR01036">
    <property type="entry name" value="TCRTETB"/>
</dbReference>
<dbReference type="SUPFAM" id="SSF103473">
    <property type="entry name" value="MFS general substrate transporter"/>
    <property type="match status" value="1"/>
</dbReference>
<dbReference type="Gene3D" id="1.20.1250.20">
    <property type="entry name" value="MFS general substrate transporter like domains"/>
    <property type="match status" value="1"/>
</dbReference>
<keyword evidence="4 5" id="KW-0472">Membrane</keyword>
<evidence type="ECO:0000313" key="8">
    <source>
        <dbReference type="Proteomes" id="UP000568050"/>
    </source>
</evidence>
<feature type="transmembrane region" description="Helical" evidence="5">
    <location>
        <begin position="21"/>
        <end position="42"/>
    </location>
</feature>
<dbReference type="EMBL" id="JACHWP010000001">
    <property type="protein sequence ID" value="MBB3022512.1"/>
    <property type="molecule type" value="Genomic_DNA"/>
</dbReference>
<dbReference type="InterPro" id="IPR020846">
    <property type="entry name" value="MFS_dom"/>
</dbReference>
<sequence>MSAAEPRISQAPIHPRRILAVLLAPLFMALVAISVINVALAAISESLDTTSTGLQWMLSGYALAFGVFLVPSGRAGDATGRRRLLVIGVGVFTLGSLVSALAPNEGTLIVARILQGIGSGLLNPQAIGLIQQHFHGQKRAAAFAMFGTTVAVATAIGPVVGGVLIELFGSALGWRMIFLLNVPIGIATMVFALRWLPQDRVRVDSKLDLDPMGTILLTAGIISFMVPFMTRGNPWVYALLGVALVMFAGWALWEKRYKQRGRQPMVDLALLQQPSFRNGIAIITVYFLGATSVWILVPVYMITSLHLSAFEASLIGLPSSIAAMFSSQLGGRYVLRLGRRLVAAGFALAFFAMVTMVLIVPLVESGRISHWWFAAALLMFGFSQGLTISPNQTLTLNAVDPRFGGVAGGVLSLGQRMGAAVGTALIPGILFSMLDRGAPWVEAFRTSVAVIIALMLGAFVLTLVDRRREKRDMAAARAAQS</sequence>
<proteinExistence type="predicted"/>
<comment type="subcellular location">
    <subcellularLocation>
        <location evidence="1">Cell membrane</location>
        <topology evidence="1">Multi-pass membrane protein</topology>
    </subcellularLocation>
</comment>
<feature type="domain" description="Major facilitator superfamily (MFS) profile" evidence="6">
    <location>
        <begin position="18"/>
        <end position="470"/>
    </location>
</feature>
<comment type="caution">
    <text evidence="7">The sequence shown here is derived from an EMBL/GenBank/DDBJ whole genome shotgun (WGS) entry which is preliminary data.</text>
</comment>
<name>A0A839QR73_9MICO</name>
<evidence type="ECO:0000313" key="7">
    <source>
        <dbReference type="EMBL" id="MBB3022512.1"/>
    </source>
</evidence>
<feature type="transmembrane region" description="Helical" evidence="5">
    <location>
        <begin position="142"/>
        <end position="165"/>
    </location>
</feature>
<keyword evidence="2 5" id="KW-0812">Transmembrane</keyword>
<dbReference type="InterPro" id="IPR005829">
    <property type="entry name" value="Sugar_transporter_CS"/>
</dbReference>
<feature type="transmembrane region" description="Helical" evidence="5">
    <location>
        <begin position="54"/>
        <end position="72"/>
    </location>
</feature>
<keyword evidence="3 5" id="KW-1133">Transmembrane helix</keyword>
<gene>
    <name evidence="7" type="ORF">FHX50_000760</name>
</gene>
<feature type="transmembrane region" description="Helical" evidence="5">
    <location>
        <begin position="309"/>
        <end position="329"/>
    </location>
</feature>
<feature type="transmembrane region" description="Helical" evidence="5">
    <location>
        <begin position="84"/>
        <end position="103"/>
    </location>
</feature>
<dbReference type="GO" id="GO:0005886">
    <property type="term" value="C:plasma membrane"/>
    <property type="evidence" value="ECO:0007669"/>
    <property type="project" value="UniProtKB-SubCell"/>
</dbReference>
<feature type="transmembrane region" description="Helical" evidence="5">
    <location>
        <begin position="235"/>
        <end position="253"/>
    </location>
</feature>
<feature type="transmembrane region" description="Helical" evidence="5">
    <location>
        <begin position="109"/>
        <end position="130"/>
    </location>
</feature>
<dbReference type="PANTHER" id="PTHR42718:SF39">
    <property type="entry name" value="ACTINORHODIN TRANSPORTER-RELATED"/>
    <property type="match status" value="1"/>
</dbReference>
<evidence type="ECO:0000256" key="1">
    <source>
        <dbReference type="ARBA" id="ARBA00004651"/>
    </source>
</evidence>
<dbReference type="Proteomes" id="UP000568050">
    <property type="component" value="Unassembled WGS sequence"/>
</dbReference>
<dbReference type="GO" id="GO:0022857">
    <property type="term" value="F:transmembrane transporter activity"/>
    <property type="evidence" value="ECO:0007669"/>
    <property type="project" value="InterPro"/>
</dbReference>
<protein>
    <submittedName>
        <fullName evidence="7">EmrB/QacA subfamily drug resistance transporter</fullName>
    </submittedName>
</protein>
<evidence type="ECO:0000259" key="6">
    <source>
        <dbReference type="PROSITE" id="PS50850"/>
    </source>
</evidence>
<dbReference type="CDD" id="cd17321">
    <property type="entry name" value="MFS_MMR_MDR_like"/>
    <property type="match status" value="1"/>
</dbReference>
<dbReference type="PANTHER" id="PTHR42718">
    <property type="entry name" value="MAJOR FACILITATOR SUPERFAMILY MULTIDRUG TRANSPORTER MFSC"/>
    <property type="match status" value="1"/>
</dbReference>
<feature type="transmembrane region" description="Helical" evidence="5">
    <location>
        <begin position="341"/>
        <end position="363"/>
    </location>
</feature>
<dbReference type="Pfam" id="PF07690">
    <property type="entry name" value="MFS_1"/>
    <property type="match status" value="2"/>
</dbReference>